<protein>
    <submittedName>
        <fullName evidence="2">Helix-turn-helix domain-containing protein</fullName>
    </submittedName>
</protein>
<evidence type="ECO:0000313" key="2">
    <source>
        <dbReference type="EMBL" id="WEY83270.1"/>
    </source>
</evidence>
<dbReference type="Proteomes" id="UP001214898">
    <property type="component" value="Chromosome"/>
</dbReference>
<name>A0AAX3RI76_BACIU</name>
<reference evidence="2" key="1">
    <citation type="submission" date="2025-02" db="EMBL/GenBank/DDBJ databases">
        <title>Complete genome sequences of 52 Bacillus and Priestia strains isolated from West-African fermentations and 26 reference strains from the DSMZ collection.</title>
        <authorList>
            <person name="Wiedenbein E.S."/>
            <person name="Canoy T.S."/>
            <person name="Hui Y."/>
            <person name="Parkouda C."/>
            <person name="Dawende C."/>
            <person name="Ametefe E."/>
            <person name="Jespersen L."/>
            <person name="Nielsen D.S."/>
        </authorList>
    </citation>
    <scope>NUCLEOTIDE SEQUENCE</scope>
    <source>
        <strain evidence="2">PRO56</strain>
    </source>
</reference>
<feature type="domain" description="HTH cro/C1-type" evidence="1">
    <location>
        <begin position="37"/>
        <end position="93"/>
    </location>
</feature>
<dbReference type="Pfam" id="PF13443">
    <property type="entry name" value="HTH_26"/>
    <property type="match status" value="1"/>
</dbReference>
<dbReference type="GO" id="GO:0003677">
    <property type="term" value="F:DNA binding"/>
    <property type="evidence" value="ECO:0007669"/>
    <property type="project" value="InterPro"/>
</dbReference>
<evidence type="ECO:0000259" key="1">
    <source>
        <dbReference type="PROSITE" id="PS50943"/>
    </source>
</evidence>
<proteinExistence type="predicted"/>
<dbReference type="SUPFAM" id="SSF47413">
    <property type="entry name" value="lambda repressor-like DNA-binding domains"/>
    <property type="match status" value="1"/>
</dbReference>
<dbReference type="CDD" id="cd00093">
    <property type="entry name" value="HTH_XRE"/>
    <property type="match status" value="1"/>
</dbReference>
<evidence type="ECO:0000313" key="3">
    <source>
        <dbReference type="Proteomes" id="UP001214898"/>
    </source>
</evidence>
<organism evidence="2 3">
    <name type="scientific">Bacillus subtilis</name>
    <dbReference type="NCBI Taxonomy" id="1423"/>
    <lineage>
        <taxon>Bacteria</taxon>
        <taxon>Bacillati</taxon>
        <taxon>Bacillota</taxon>
        <taxon>Bacilli</taxon>
        <taxon>Bacillales</taxon>
        <taxon>Bacillaceae</taxon>
        <taxon>Bacillus</taxon>
    </lineage>
</organism>
<dbReference type="AlphaFoldDB" id="A0AAX3RI76"/>
<dbReference type="SMART" id="SM00530">
    <property type="entry name" value="HTH_XRE"/>
    <property type="match status" value="1"/>
</dbReference>
<dbReference type="EMBL" id="CP120576">
    <property type="protein sequence ID" value="WEY83270.1"/>
    <property type="molecule type" value="Genomic_DNA"/>
</dbReference>
<dbReference type="PROSITE" id="PS50943">
    <property type="entry name" value="HTH_CROC1"/>
    <property type="match status" value="1"/>
</dbReference>
<dbReference type="InterPro" id="IPR001387">
    <property type="entry name" value="Cro/C1-type_HTH"/>
</dbReference>
<dbReference type="InterPro" id="IPR010982">
    <property type="entry name" value="Lambda_DNA-bd_dom_sf"/>
</dbReference>
<dbReference type="Gene3D" id="1.10.260.40">
    <property type="entry name" value="lambda repressor-like DNA-binding domains"/>
    <property type="match status" value="1"/>
</dbReference>
<gene>
    <name evidence="2" type="ORF">P5633_12560</name>
</gene>
<accession>A0AAX3RI76</accession>
<sequence length="140" mass="15922">MKKMKVSTILEGSHSLMNDVVIGTAKILEDAEIVLKIDDLLKERGITQQDLAMMTGMRIGTVSQIVNGKGISFNKVQLLAIMVALQVTNLSDLIEFRLPQDIKEKYEQNSKEWVETREMPIELKELYRDNMVKATVNKLK</sequence>